<keyword evidence="2" id="KW-1185">Reference proteome</keyword>
<reference evidence="1 2" key="1">
    <citation type="submission" date="2024-10" db="EMBL/GenBank/DDBJ databases">
        <title>The Natural Products Discovery Center: Release of the First 8490 Sequenced Strains for Exploring Actinobacteria Biosynthetic Diversity.</title>
        <authorList>
            <person name="Kalkreuter E."/>
            <person name="Kautsar S.A."/>
            <person name="Yang D."/>
            <person name="Bader C.D."/>
            <person name="Teijaro C.N."/>
            <person name="Fluegel L."/>
            <person name="Davis C.M."/>
            <person name="Simpson J.R."/>
            <person name="Lauterbach L."/>
            <person name="Steele A.D."/>
            <person name="Gui C."/>
            <person name="Meng S."/>
            <person name="Li G."/>
            <person name="Viehrig K."/>
            <person name="Ye F."/>
            <person name="Su P."/>
            <person name="Kiefer A.F."/>
            <person name="Nichols A."/>
            <person name="Cepeda A.J."/>
            <person name="Yan W."/>
            <person name="Fan B."/>
            <person name="Jiang Y."/>
            <person name="Adhikari A."/>
            <person name="Zheng C.-J."/>
            <person name="Schuster L."/>
            <person name="Cowan T.M."/>
            <person name="Smanski M.J."/>
            <person name="Chevrette M.G."/>
            <person name="De Carvalho L.P.S."/>
            <person name="Shen B."/>
        </authorList>
    </citation>
    <scope>NUCLEOTIDE SEQUENCE [LARGE SCALE GENOMIC DNA]</scope>
    <source>
        <strain evidence="1 2">NPDC012540</strain>
    </source>
</reference>
<evidence type="ECO:0000313" key="2">
    <source>
        <dbReference type="Proteomes" id="UP001602322"/>
    </source>
</evidence>
<sequence length="152" mass="15750">MAAETPAGAITALLEGAVVRSVGRAADMGVIEFAGSAGEKVMVHVQCPFRITHEGKALLGSADMRYAQKGAGATAFDDFRTVYDARAATLDGVLGRLCPTVDAVTVGEAGEFTVTWAPAFRLTVFPDCSGAMEAWRVLVPGGAHHGFPPDAV</sequence>
<comment type="caution">
    <text evidence="1">The sequence shown here is derived from an EMBL/GenBank/DDBJ whole genome shotgun (WGS) entry which is preliminary data.</text>
</comment>
<accession>A0ABW6X996</accession>
<dbReference type="Proteomes" id="UP001602322">
    <property type="component" value="Unassembled WGS sequence"/>
</dbReference>
<gene>
    <name evidence="1" type="ORF">ACFY8O_22370</name>
</gene>
<evidence type="ECO:0000313" key="1">
    <source>
        <dbReference type="EMBL" id="MFF5898649.1"/>
    </source>
</evidence>
<name>A0ABW6X996_9ACTN</name>
<dbReference type="EMBL" id="JBIBEG010000006">
    <property type="protein sequence ID" value="MFF5898649.1"/>
    <property type="molecule type" value="Genomic_DNA"/>
</dbReference>
<protein>
    <submittedName>
        <fullName evidence="1">Uncharacterized protein</fullName>
    </submittedName>
</protein>
<organism evidence="1 2">
    <name type="scientific">Streptomyces argenteolus</name>
    <dbReference type="NCBI Taxonomy" id="67274"/>
    <lineage>
        <taxon>Bacteria</taxon>
        <taxon>Bacillati</taxon>
        <taxon>Actinomycetota</taxon>
        <taxon>Actinomycetes</taxon>
        <taxon>Kitasatosporales</taxon>
        <taxon>Streptomycetaceae</taxon>
        <taxon>Streptomyces</taxon>
    </lineage>
</organism>
<dbReference type="RefSeq" id="WP_145806477.1">
    <property type="nucleotide sequence ID" value="NZ_JBIBEG010000006.1"/>
</dbReference>
<proteinExistence type="predicted"/>